<dbReference type="GO" id="GO:0016301">
    <property type="term" value="F:kinase activity"/>
    <property type="evidence" value="ECO:0007669"/>
    <property type="project" value="UniProtKB-KW"/>
</dbReference>
<gene>
    <name evidence="2" type="ORF">ROHU_019973</name>
</gene>
<organism evidence="2 3">
    <name type="scientific">Labeo rohita</name>
    <name type="common">Indian major carp</name>
    <name type="synonym">Cyprinus rohita</name>
    <dbReference type="NCBI Taxonomy" id="84645"/>
    <lineage>
        <taxon>Eukaryota</taxon>
        <taxon>Metazoa</taxon>
        <taxon>Chordata</taxon>
        <taxon>Craniata</taxon>
        <taxon>Vertebrata</taxon>
        <taxon>Euteleostomi</taxon>
        <taxon>Actinopterygii</taxon>
        <taxon>Neopterygii</taxon>
        <taxon>Teleostei</taxon>
        <taxon>Ostariophysi</taxon>
        <taxon>Cypriniformes</taxon>
        <taxon>Cyprinidae</taxon>
        <taxon>Labeoninae</taxon>
        <taxon>Labeonini</taxon>
        <taxon>Labeo</taxon>
    </lineage>
</organism>
<dbReference type="AlphaFoldDB" id="A0A498MZN7"/>
<evidence type="ECO:0000313" key="2">
    <source>
        <dbReference type="EMBL" id="RXN27519.1"/>
    </source>
</evidence>
<dbReference type="STRING" id="84645.A0A498MZN7"/>
<dbReference type="Proteomes" id="UP000290572">
    <property type="component" value="Unassembled WGS sequence"/>
</dbReference>
<protein>
    <submittedName>
        <fullName evidence="2">Cyclin-dependent kinase 14 isoform X2</fullName>
    </submittedName>
</protein>
<proteinExistence type="predicted"/>
<reference evidence="2 3" key="1">
    <citation type="submission" date="2018-03" db="EMBL/GenBank/DDBJ databases">
        <title>Draft genome sequence of Rohu Carp (Labeo rohita).</title>
        <authorList>
            <person name="Das P."/>
            <person name="Kushwaha B."/>
            <person name="Joshi C.G."/>
            <person name="Kumar D."/>
            <person name="Nagpure N.S."/>
            <person name="Sahoo L."/>
            <person name="Das S.P."/>
            <person name="Bit A."/>
            <person name="Patnaik S."/>
            <person name="Meher P.K."/>
            <person name="Jayasankar P."/>
            <person name="Koringa P.G."/>
            <person name="Patel N.V."/>
            <person name="Hinsu A.T."/>
            <person name="Kumar R."/>
            <person name="Pandey M."/>
            <person name="Agarwal S."/>
            <person name="Srivastava S."/>
            <person name="Singh M."/>
            <person name="Iquebal M.A."/>
            <person name="Jaiswal S."/>
            <person name="Angadi U.B."/>
            <person name="Kumar N."/>
            <person name="Raza M."/>
            <person name="Shah T.M."/>
            <person name="Rai A."/>
            <person name="Jena J.K."/>
        </authorList>
    </citation>
    <scope>NUCLEOTIDE SEQUENCE [LARGE SCALE GENOMIC DNA]</scope>
    <source>
        <strain evidence="2">DASCIFA01</strain>
        <tissue evidence="2">Testis</tissue>
    </source>
</reference>
<keyword evidence="2" id="KW-0418">Kinase</keyword>
<dbReference type="EMBL" id="QBIY01012003">
    <property type="protein sequence ID" value="RXN27519.1"/>
    <property type="molecule type" value="Genomic_DNA"/>
</dbReference>
<accession>A0A498MZN7</accession>
<evidence type="ECO:0000313" key="3">
    <source>
        <dbReference type="Proteomes" id="UP000290572"/>
    </source>
</evidence>
<keyword evidence="3" id="KW-1185">Reference proteome</keyword>
<sequence>MPFLLRLSGVMMLSRFWGRRQRTRGQVFTLSRTSNQIDSLSTVPRNSDKPGIMSSIFTVPTVKLQPESGDSIQVCSKTNSHGKATSNSKH</sequence>
<name>A0A498MZN7_LABRO</name>
<keyword evidence="2" id="KW-0808">Transferase</keyword>
<evidence type="ECO:0000256" key="1">
    <source>
        <dbReference type="SAM" id="MobiDB-lite"/>
    </source>
</evidence>
<comment type="caution">
    <text evidence="2">The sequence shown here is derived from an EMBL/GenBank/DDBJ whole genome shotgun (WGS) entry which is preliminary data.</text>
</comment>
<feature type="region of interest" description="Disordered" evidence="1">
    <location>
        <begin position="68"/>
        <end position="90"/>
    </location>
</feature>